<keyword evidence="1" id="KW-1133">Transmembrane helix</keyword>
<protein>
    <recommendedName>
        <fullName evidence="4">Trep_Strep domain-containing protein</fullName>
    </recommendedName>
</protein>
<evidence type="ECO:0000256" key="1">
    <source>
        <dbReference type="SAM" id="Phobius"/>
    </source>
</evidence>
<dbReference type="InterPro" id="IPR011733">
    <property type="entry name" value="CHP02185_IM"/>
</dbReference>
<feature type="transmembrane region" description="Helical" evidence="1">
    <location>
        <begin position="12"/>
        <end position="31"/>
    </location>
</feature>
<accession>G5GIJ0</accession>
<keyword evidence="3" id="KW-1185">Reference proteome</keyword>
<evidence type="ECO:0000313" key="3">
    <source>
        <dbReference type="Proteomes" id="UP000003011"/>
    </source>
</evidence>
<feature type="transmembrane region" description="Helical" evidence="1">
    <location>
        <begin position="159"/>
        <end position="181"/>
    </location>
</feature>
<name>G5GIJ0_9FIRM</name>
<dbReference type="NCBIfam" id="TIGR02185">
    <property type="entry name" value="Trep_Strep"/>
    <property type="match status" value="1"/>
</dbReference>
<evidence type="ECO:0008006" key="4">
    <source>
        <dbReference type="Google" id="ProtNLM"/>
    </source>
</evidence>
<organism evidence="2 3">
    <name type="scientific">Johnsonella ignava ATCC 51276</name>
    <dbReference type="NCBI Taxonomy" id="679200"/>
    <lineage>
        <taxon>Bacteria</taxon>
        <taxon>Bacillati</taxon>
        <taxon>Bacillota</taxon>
        <taxon>Clostridia</taxon>
        <taxon>Lachnospirales</taxon>
        <taxon>Lachnospiraceae</taxon>
        <taxon>Johnsonella</taxon>
    </lineage>
</organism>
<dbReference type="Pfam" id="PF09605">
    <property type="entry name" value="Trep_Strep"/>
    <property type="match status" value="1"/>
</dbReference>
<gene>
    <name evidence="2" type="ORF">HMPREF9333_01380</name>
</gene>
<dbReference type="eggNOG" id="ENOG502ZBND">
    <property type="taxonomic scope" value="Bacteria"/>
</dbReference>
<dbReference type="EMBL" id="ACZL01000021">
    <property type="protein sequence ID" value="EHI55665.1"/>
    <property type="molecule type" value="Genomic_DNA"/>
</dbReference>
<keyword evidence="1" id="KW-0812">Transmembrane</keyword>
<dbReference type="HOGENOM" id="CLU_093450_1_0_9"/>
<reference evidence="2 3" key="1">
    <citation type="submission" date="2011-08" db="EMBL/GenBank/DDBJ databases">
        <title>The Genome Sequence of Johnsonella ignava ATCC 51276.</title>
        <authorList>
            <consortium name="The Broad Institute Genome Sequencing Platform"/>
            <person name="Earl A."/>
            <person name="Ward D."/>
            <person name="Feldgarden M."/>
            <person name="Gevers D."/>
            <person name="Izard J."/>
            <person name="Blanton J.M."/>
            <person name="Baranova O.V."/>
            <person name="Dewhirst F.E."/>
            <person name="Young S.K."/>
            <person name="Zeng Q."/>
            <person name="Gargeya S."/>
            <person name="Fitzgerald M."/>
            <person name="Haas B."/>
            <person name="Abouelleil A."/>
            <person name="Alvarado L."/>
            <person name="Arachchi H.M."/>
            <person name="Berlin A."/>
            <person name="Brown A."/>
            <person name="Chapman S.B."/>
            <person name="Chen Z."/>
            <person name="Dunbar C."/>
            <person name="Freedman E."/>
            <person name="Gearin G."/>
            <person name="Gellesch M."/>
            <person name="Goldberg J."/>
            <person name="Griggs A."/>
            <person name="Gujja S."/>
            <person name="Heiman D."/>
            <person name="Howarth C."/>
            <person name="Larson L."/>
            <person name="Lui A."/>
            <person name="MacDonald P.J.P."/>
            <person name="Montmayeur A."/>
            <person name="Murphy C."/>
            <person name="Neiman D."/>
            <person name="Pearson M."/>
            <person name="Priest M."/>
            <person name="Roberts A."/>
            <person name="Saif S."/>
            <person name="Shea T."/>
            <person name="Shenoy N."/>
            <person name="Sisk P."/>
            <person name="Stolte C."/>
            <person name="Sykes S."/>
            <person name="Wortman J."/>
            <person name="Nusbaum C."/>
            <person name="Birren B."/>
        </authorList>
    </citation>
    <scope>NUCLEOTIDE SEQUENCE [LARGE SCALE GENOMIC DNA]</scope>
    <source>
        <strain evidence="2 3">ATCC 51276</strain>
    </source>
</reference>
<evidence type="ECO:0000313" key="2">
    <source>
        <dbReference type="EMBL" id="EHI55665.1"/>
    </source>
</evidence>
<feature type="transmembrane region" description="Helical" evidence="1">
    <location>
        <begin position="117"/>
        <end position="139"/>
    </location>
</feature>
<dbReference type="AlphaFoldDB" id="G5GIJ0"/>
<feature type="transmembrane region" description="Helical" evidence="1">
    <location>
        <begin position="37"/>
        <end position="57"/>
    </location>
</feature>
<dbReference type="PATRIC" id="fig|679200.3.peg.1467"/>
<sequence length="195" mass="21766">MMKNSKLNAKDLINVGIYTAIYLVVFFAIGMLGAIPILYPLEYILVPIVTGIPFMLFLTKVEKFGMVSIMGVILAVFWYLMGYTYIPTITYILAGLLSDLVLSLGKYKSFKFDVIGYWIFSCGMIGCAAPMWLLTATYMEQVRDSMGDEYVAGISRYMPSWMGFAGIGIILVSSIIGAFFGRKMLKKHFERAGIA</sequence>
<proteinExistence type="predicted"/>
<dbReference type="STRING" id="679200.HMPREF9333_01380"/>
<comment type="caution">
    <text evidence="2">The sequence shown here is derived from an EMBL/GenBank/DDBJ whole genome shotgun (WGS) entry which is preliminary data.</text>
</comment>
<dbReference type="Proteomes" id="UP000003011">
    <property type="component" value="Unassembled WGS sequence"/>
</dbReference>
<keyword evidence="1" id="KW-0472">Membrane</keyword>